<proteinExistence type="predicted"/>
<dbReference type="Proteomes" id="UP000027265">
    <property type="component" value="Unassembled WGS sequence"/>
</dbReference>
<evidence type="ECO:0000313" key="2">
    <source>
        <dbReference type="Proteomes" id="UP000027265"/>
    </source>
</evidence>
<evidence type="ECO:0008006" key="3">
    <source>
        <dbReference type="Google" id="ProtNLM"/>
    </source>
</evidence>
<dbReference type="HOGENOM" id="CLU_2097218_0_0_1"/>
<dbReference type="AlphaFoldDB" id="A0A067PTM1"/>
<organism evidence="1 2">
    <name type="scientific">Jaapia argillacea MUCL 33604</name>
    <dbReference type="NCBI Taxonomy" id="933084"/>
    <lineage>
        <taxon>Eukaryota</taxon>
        <taxon>Fungi</taxon>
        <taxon>Dikarya</taxon>
        <taxon>Basidiomycota</taxon>
        <taxon>Agaricomycotina</taxon>
        <taxon>Agaricomycetes</taxon>
        <taxon>Agaricomycetidae</taxon>
        <taxon>Jaapiales</taxon>
        <taxon>Jaapiaceae</taxon>
        <taxon>Jaapia</taxon>
    </lineage>
</organism>
<keyword evidence="2" id="KW-1185">Reference proteome</keyword>
<dbReference type="InParanoid" id="A0A067PTM1"/>
<gene>
    <name evidence="1" type="ORF">JAAARDRAFT_197149</name>
</gene>
<protein>
    <recommendedName>
        <fullName evidence="3">DUF4219 domain-containing protein</fullName>
    </recommendedName>
</protein>
<reference evidence="2" key="1">
    <citation type="journal article" date="2014" name="Proc. Natl. Acad. Sci. U.S.A.">
        <title>Extensive sampling of basidiomycete genomes demonstrates inadequacy of the white-rot/brown-rot paradigm for wood decay fungi.</title>
        <authorList>
            <person name="Riley R."/>
            <person name="Salamov A.A."/>
            <person name="Brown D.W."/>
            <person name="Nagy L.G."/>
            <person name="Floudas D."/>
            <person name="Held B.W."/>
            <person name="Levasseur A."/>
            <person name="Lombard V."/>
            <person name="Morin E."/>
            <person name="Otillar R."/>
            <person name="Lindquist E.A."/>
            <person name="Sun H."/>
            <person name="LaButti K.M."/>
            <person name="Schmutz J."/>
            <person name="Jabbour D."/>
            <person name="Luo H."/>
            <person name="Baker S.E."/>
            <person name="Pisabarro A.G."/>
            <person name="Walton J.D."/>
            <person name="Blanchette R.A."/>
            <person name="Henrissat B."/>
            <person name="Martin F."/>
            <person name="Cullen D."/>
            <person name="Hibbett D.S."/>
            <person name="Grigoriev I.V."/>
        </authorList>
    </citation>
    <scope>NUCLEOTIDE SEQUENCE [LARGE SCALE GENOMIC DNA]</scope>
    <source>
        <strain evidence="2">MUCL 33604</strain>
    </source>
</reference>
<sequence length="116" mass="13008">MSSTSSSSSPIPVSSITKLDGTNYTTWAVAACTYLMLNKLWPYVINHDLVKLTSTFTQADRDAFAEVDGRALSTLAILLHESLYYLVDYDQPSHKLWTTLLTLFHKGSALQIFLKF</sequence>
<name>A0A067PTM1_9AGAM</name>
<evidence type="ECO:0000313" key="1">
    <source>
        <dbReference type="EMBL" id="KDQ53691.1"/>
    </source>
</evidence>
<dbReference type="OrthoDB" id="116316at2759"/>
<dbReference type="EMBL" id="KL197732">
    <property type="protein sequence ID" value="KDQ53691.1"/>
    <property type="molecule type" value="Genomic_DNA"/>
</dbReference>
<accession>A0A067PTM1</accession>